<evidence type="ECO:0000256" key="10">
    <source>
        <dbReference type="ARBA" id="ARBA00023004"/>
    </source>
</evidence>
<dbReference type="Pfam" id="PF02668">
    <property type="entry name" value="TauD"/>
    <property type="match status" value="1"/>
</dbReference>
<dbReference type="GO" id="GO:0050353">
    <property type="term" value="F:trimethyllysine dioxygenase activity"/>
    <property type="evidence" value="ECO:0007669"/>
    <property type="project" value="UniProtKB-EC"/>
</dbReference>
<sequence>MTYKRSEKIKHVNNFNDHLEVITDGSSSTLKLNYFWLRENCRCEKCFNNTTNQRHLTIIDLPDDVKPDSCSFNDGKIKILWSDKHNSIYSLDWIIKYSQPEILPDPILWSGKLSEATTITCNDLNSKTKVADLIRSLIVYGVGFVNGLEPTIDSTEKVVTSMFPVQRTFFGDMWKVEKYLTFLDTAYTNEFIGAHTDNTYFNDAAGLQIFHVMKFEEGGQSLLVDGFRAVNDVENVNPDFVKCLKNVKVESYYSDETRLITHFDSILKYSPCNRLNQIRYNLYDRSPRMVPLPAEQQGLFYRSLRCLARNIQNPNGEWWLKLEPGTAVFINNWRVLHGRASYKGSRILGGCYVSMGDFLSKARMLKVII</sequence>
<evidence type="ECO:0000256" key="12">
    <source>
        <dbReference type="ARBA" id="ARBA00031778"/>
    </source>
</evidence>
<evidence type="ECO:0000259" key="17">
    <source>
        <dbReference type="Pfam" id="PF06155"/>
    </source>
</evidence>
<keyword evidence="9" id="KW-0560">Oxidoreductase</keyword>
<dbReference type="PANTHER" id="PTHR10696">
    <property type="entry name" value="GAMMA-BUTYROBETAINE HYDROXYLASE-RELATED"/>
    <property type="match status" value="1"/>
</dbReference>
<evidence type="ECO:0000256" key="9">
    <source>
        <dbReference type="ARBA" id="ARBA00023002"/>
    </source>
</evidence>
<evidence type="ECO:0000256" key="1">
    <source>
        <dbReference type="ARBA" id="ARBA00001954"/>
    </source>
</evidence>
<dbReference type="UniPathway" id="UPA00118"/>
<comment type="cofactor">
    <cofactor evidence="2">
        <name>L-ascorbate</name>
        <dbReference type="ChEBI" id="CHEBI:38290"/>
    </cofactor>
</comment>
<evidence type="ECO:0000259" key="16">
    <source>
        <dbReference type="Pfam" id="PF02668"/>
    </source>
</evidence>
<dbReference type="InParanoid" id="A0A482X296"/>
<keyword evidence="10" id="KW-0408">Iron</keyword>
<evidence type="ECO:0000256" key="4">
    <source>
        <dbReference type="ARBA" id="ARBA00008654"/>
    </source>
</evidence>
<keyword evidence="8" id="KW-0223">Dioxygenase</keyword>
<evidence type="ECO:0000256" key="8">
    <source>
        <dbReference type="ARBA" id="ARBA00022964"/>
    </source>
</evidence>
<dbReference type="Gene3D" id="3.60.130.10">
    <property type="entry name" value="Clavaminate synthase-like"/>
    <property type="match status" value="1"/>
</dbReference>
<evidence type="ECO:0000256" key="14">
    <source>
        <dbReference type="ARBA" id="ARBA00046008"/>
    </source>
</evidence>
<dbReference type="FunCoup" id="A0A482X296">
    <property type="interactions" value="213"/>
</dbReference>
<keyword evidence="6" id="KW-0479">Metal-binding</keyword>
<evidence type="ECO:0000256" key="13">
    <source>
        <dbReference type="ARBA" id="ARBA00032283"/>
    </source>
</evidence>
<evidence type="ECO:0000256" key="11">
    <source>
        <dbReference type="ARBA" id="ARBA00030363"/>
    </source>
</evidence>
<dbReference type="InterPro" id="IPR050411">
    <property type="entry name" value="AlphaKG_dependent_hydroxylases"/>
</dbReference>
<dbReference type="AlphaFoldDB" id="A0A482X296"/>
<evidence type="ECO:0000256" key="2">
    <source>
        <dbReference type="ARBA" id="ARBA00001961"/>
    </source>
</evidence>
<dbReference type="Pfam" id="PF06155">
    <property type="entry name" value="GBBH-like_N"/>
    <property type="match status" value="1"/>
</dbReference>
<comment type="caution">
    <text evidence="18">The sequence shown here is derived from an EMBL/GenBank/DDBJ whole genome shotgun (WGS) entry which is preliminary data.</text>
</comment>
<dbReference type="GO" id="GO:0046872">
    <property type="term" value="F:metal ion binding"/>
    <property type="evidence" value="ECO:0007669"/>
    <property type="project" value="UniProtKB-KW"/>
</dbReference>
<dbReference type="GO" id="GO:0045329">
    <property type="term" value="P:carnitine biosynthetic process"/>
    <property type="evidence" value="ECO:0007669"/>
    <property type="project" value="UniProtKB-UniPathway"/>
</dbReference>
<dbReference type="InterPro" id="IPR010376">
    <property type="entry name" value="GBBH-like_N"/>
</dbReference>
<comment type="catalytic activity">
    <reaction evidence="15">
        <text>N(6),N(6),N(6)-trimethyl-L-lysine + 2-oxoglutarate + O2 = (3S)-3-hydroxy-N(6),N(6),N(6)-trimethyl-L-lysine + succinate + CO2</text>
        <dbReference type="Rhea" id="RHEA:14181"/>
        <dbReference type="ChEBI" id="CHEBI:15379"/>
        <dbReference type="ChEBI" id="CHEBI:16526"/>
        <dbReference type="ChEBI" id="CHEBI:16810"/>
        <dbReference type="ChEBI" id="CHEBI:30031"/>
        <dbReference type="ChEBI" id="CHEBI:58100"/>
        <dbReference type="ChEBI" id="CHEBI:141499"/>
        <dbReference type="EC" id="1.14.11.8"/>
    </reaction>
</comment>
<evidence type="ECO:0000256" key="6">
    <source>
        <dbReference type="ARBA" id="ARBA00022723"/>
    </source>
</evidence>
<feature type="domain" description="TauD/TfdA-like" evidence="16">
    <location>
        <begin position="118"/>
        <end position="352"/>
    </location>
</feature>
<dbReference type="EC" id="1.14.11.8" evidence="5"/>
<dbReference type="InterPro" id="IPR042098">
    <property type="entry name" value="TauD-like_sf"/>
</dbReference>
<name>A0A482X296_LAOST</name>
<keyword evidence="19" id="KW-1185">Reference proteome</keyword>
<dbReference type="FunFam" id="3.30.2020.30:FF:000002">
    <property type="entry name" value="Putative gamma-butyrobetaine dioxygenase"/>
    <property type="match status" value="1"/>
</dbReference>
<dbReference type="EMBL" id="QKKF02019433">
    <property type="protein sequence ID" value="RZF40007.1"/>
    <property type="molecule type" value="Genomic_DNA"/>
</dbReference>
<dbReference type="GO" id="GO:0005739">
    <property type="term" value="C:mitochondrion"/>
    <property type="evidence" value="ECO:0007669"/>
    <property type="project" value="TreeGrafter"/>
</dbReference>
<dbReference type="OrthoDB" id="408743at2759"/>
<comment type="pathway">
    <text evidence="3">Amine and polyamine biosynthesis; carnitine biosynthesis.</text>
</comment>
<evidence type="ECO:0000256" key="5">
    <source>
        <dbReference type="ARBA" id="ARBA00012267"/>
    </source>
</evidence>
<evidence type="ECO:0000256" key="7">
    <source>
        <dbReference type="ARBA" id="ARBA00022873"/>
    </source>
</evidence>
<feature type="domain" description="Gamma-butyrobetaine hydroxylase-like N-terminal" evidence="17">
    <location>
        <begin position="23"/>
        <end position="94"/>
    </location>
</feature>
<comment type="cofactor">
    <cofactor evidence="1">
        <name>Fe(2+)</name>
        <dbReference type="ChEBI" id="CHEBI:29033"/>
    </cofactor>
</comment>
<comment type="function">
    <text evidence="14">Converts trimethyllysine (TML) into hydroxytrimethyllysine (HTML).</text>
</comment>
<dbReference type="SMR" id="A0A482X296"/>
<organism evidence="18 19">
    <name type="scientific">Laodelphax striatellus</name>
    <name type="common">Small brown planthopper</name>
    <name type="synonym">Delphax striatella</name>
    <dbReference type="NCBI Taxonomy" id="195883"/>
    <lineage>
        <taxon>Eukaryota</taxon>
        <taxon>Metazoa</taxon>
        <taxon>Ecdysozoa</taxon>
        <taxon>Arthropoda</taxon>
        <taxon>Hexapoda</taxon>
        <taxon>Insecta</taxon>
        <taxon>Pterygota</taxon>
        <taxon>Neoptera</taxon>
        <taxon>Paraneoptera</taxon>
        <taxon>Hemiptera</taxon>
        <taxon>Auchenorrhyncha</taxon>
        <taxon>Fulgoroidea</taxon>
        <taxon>Delphacidae</taxon>
        <taxon>Criomorphinae</taxon>
        <taxon>Laodelphax</taxon>
    </lineage>
</organism>
<dbReference type="STRING" id="195883.A0A482X296"/>
<protein>
    <recommendedName>
        <fullName evidence="5">trimethyllysine dioxygenase</fullName>
        <ecNumber evidence="5">1.14.11.8</ecNumber>
    </recommendedName>
    <alternativeName>
        <fullName evidence="12">Epsilon-trimethyllysine 2-oxoglutarate dioxygenase</fullName>
    </alternativeName>
    <alternativeName>
        <fullName evidence="11">TML hydroxylase</fullName>
    </alternativeName>
    <alternativeName>
        <fullName evidence="13">TML-alpha-ketoglutarate dioxygenase</fullName>
    </alternativeName>
</protein>
<evidence type="ECO:0000256" key="15">
    <source>
        <dbReference type="ARBA" id="ARBA00049334"/>
    </source>
</evidence>
<evidence type="ECO:0000313" key="18">
    <source>
        <dbReference type="EMBL" id="RZF40007.1"/>
    </source>
</evidence>
<keyword evidence="7" id="KW-0124">Carnitine biosynthesis</keyword>
<evidence type="ECO:0000313" key="19">
    <source>
        <dbReference type="Proteomes" id="UP000291343"/>
    </source>
</evidence>
<dbReference type="Proteomes" id="UP000291343">
    <property type="component" value="Unassembled WGS sequence"/>
</dbReference>
<gene>
    <name evidence="18" type="ORF">LSTR_LSTR002410</name>
</gene>
<dbReference type="PANTHER" id="PTHR10696:SF51">
    <property type="entry name" value="TRIMETHYLLYSINE DIOXYGENASE, MITOCHONDRIAL"/>
    <property type="match status" value="1"/>
</dbReference>
<dbReference type="InterPro" id="IPR003819">
    <property type="entry name" value="TauD/TfdA-like"/>
</dbReference>
<comment type="similarity">
    <text evidence="4">Belongs to the gamma-BBH/TMLD family.</text>
</comment>
<evidence type="ECO:0000256" key="3">
    <source>
        <dbReference type="ARBA" id="ARBA00005022"/>
    </source>
</evidence>
<dbReference type="Gene3D" id="3.30.2020.30">
    <property type="match status" value="1"/>
</dbReference>
<proteinExistence type="inferred from homology"/>
<accession>A0A482X296</accession>
<reference evidence="18 19" key="1">
    <citation type="journal article" date="2017" name="Gigascience">
        <title>Genome sequence of the small brown planthopper, Laodelphax striatellus.</title>
        <authorList>
            <person name="Zhu J."/>
            <person name="Jiang F."/>
            <person name="Wang X."/>
            <person name="Yang P."/>
            <person name="Bao Y."/>
            <person name="Zhao W."/>
            <person name="Wang W."/>
            <person name="Lu H."/>
            <person name="Wang Q."/>
            <person name="Cui N."/>
            <person name="Li J."/>
            <person name="Chen X."/>
            <person name="Luo L."/>
            <person name="Yu J."/>
            <person name="Kang L."/>
            <person name="Cui F."/>
        </authorList>
    </citation>
    <scope>NUCLEOTIDE SEQUENCE [LARGE SCALE GENOMIC DNA]</scope>
    <source>
        <strain evidence="18">Lst14</strain>
    </source>
</reference>
<dbReference type="InterPro" id="IPR038492">
    <property type="entry name" value="GBBH-like_N_sf"/>
</dbReference>
<dbReference type="SUPFAM" id="SSF51197">
    <property type="entry name" value="Clavaminate synthase-like"/>
    <property type="match status" value="1"/>
</dbReference>